<dbReference type="EMBL" id="CP089291">
    <property type="protein sequence ID" value="UOF88896.1"/>
    <property type="molecule type" value="Genomic_DNA"/>
</dbReference>
<dbReference type="Proteomes" id="UP000830167">
    <property type="component" value="Chromosome"/>
</dbReference>
<sequence>MYGHAVNPVNESTNKRVIVHTMNQNMKGKQMTVEDFIERIRKEVAVVRNHYPELEGYTLYDLRLKFPEGQVELNMEFRR</sequence>
<organism evidence="1 2">
    <name type="scientific">Fodinisporobacter ferrooxydans</name>
    <dbReference type="NCBI Taxonomy" id="2901836"/>
    <lineage>
        <taxon>Bacteria</taxon>
        <taxon>Bacillati</taxon>
        <taxon>Bacillota</taxon>
        <taxon>Bacilli</taxon>
        <taxon>Bacillales</taxon>
        <taxon>Alicyclobacillaceae</taxon>
        <taxon>Fodinisporobacter</taxon>
    </lineage>
</organism>
<keyword evidence="2" id="KW-1185">Reference proteome</keyword>
<proteinExistence type="predicted"/>
<gene>
    <name evidence="1" type="ORF">LSG31_13210</name>
</gene>
<protein>
    <submittedName>
        <fullName evidence="1">Uncharacterized protein</fullName>
    </submittedName>
</protein>
<reference evidence="1" key="1">
    <citation type="submission" date="2021-12" db="EMBL/GenBank/DDBJ databases">
        <title>Alicyclobacillaceae gen. nov., sp. nov., isolated from chalcocite enrichment system.</title>
        <authorList>
            <person name="Jiang Z."/>
        </authorList>
    </citation>
    <scope>NUCLEOTIDE SEQUENCE</scope>
    <source>
        <strain evidence="1">MYW30-H2</strain>
    </source>
</reference>
<evidence type="ECO:0000313" key="1">
    <source>
        <dbReference type="EMBL" id="UOF88896.1"/>
    </source>
</evidence>
<dbReference type="RefSeq" id="WP_347435576.1">
    <property type="nucleotide sequence ID" value="NZ_CP089291.1"/>
</dbReference>
<name>A0ABY4CI25_9BACL</name>
<accession>A0ABY4CI25</accession>
<evidence type="ECO:0000313" key="2">
    <source>
        <dbReference type="Proteomes" id="UP000830167"/>
    </source>
</evidence>